<feature type="domain" description="SnoaL-like" evidence="3">
    <location>
        <begin position="53"/>
        <end position="149"/>
    </location>
</feature>
<dbReference type="AlphaFoldDB" id="L0DBR1"/>
<dbReference type="KEGG" id="saci:Sinac_2501"/>
<feature type="chain" id="PRO_5003940702" description="SnoaL-like domain-containing protein" evidence="2">
    <location>
        <begin position="28"/>
        <end position="154"/>
    </location>
</feature>
<keyword evidence="2" id="KW-0732">Signal</keyword>
<evidence type="ECO:0000256" key="1">
    <source>
        <dbReference type="SAM" id="MobiDB-lite"/>
    </source>
</evidence>
<dbReference type="InterPro" id="IPR032710">
    <property type="entry name" value="NTF2-like_dom_sf"/>
</dbReference>
<dbReference type="OrthoDB" id="9797498at2"/>
<feature type="signal peptide" evidence="2">
    <location>
        <begin position="1"/>
        <end position="27"/>
    </location>
</feature>
<accession>L0DBR1</accession>
<dbReference type="Gene3D" id="3.10.450.50">
    <property type="match status" value="1"/>
</dbReference>
<feature type="region of interest" description="Disordered" evidence="1">
    <location>
        <begin position="29"/>
        <end position="48"/>
    </location>
</feature>
<protein>
    <recommendedName>
        <fullName evidence="3">SnoaL-like domain-containing protein</fullName>
    </recommendedName>
</protein>
<name>L0DBR1_SINAD</name>
<organism evidence="4 5">
    <name type="scientific">Singulisphaera acidiphila (strain ATCC BAA-1392 / DSM 18658 / VKM B-2454 / MOB10)</name>
    <dbReference type="NCBI Taxonomy" id="886293"/>
    <lineage>
        <taxon>Bacteria</taxon>
        <taxon>Pseudomonadati</taxon>
        <taxon>Planctomycetota</taxon>
        <taxon>Planctomycetia</taxon>
        <taxon>Isosphaerales</taxon>
        <taxon>Isosphaeraceae</taxon>
        <taxon>Singulisphaera</taxon>
    </lineage>
</organism>
<proteinExistence type="predicted"/>
<reference evidence="4 5" key="1">
    <citation type="submission" date="2012-02" db="EMBL/GenBank/DDBJ databases">
        <title>Complete sequence of chromosome of Singulisphaera acidiphila DSM 18658.</title>
        <authorList>
            <consortium name="US DOE Joint Genome Institute (JGI-PGF)"/>
            <person name="Lucas S."/>
            <person name="Copeland A."/>
            <person name="Lapidus A."/>
            <person name="Glavina del Rio T."/>
            <person name="Dalin E."/>
            <person name="Tice H."/>
            <person name="Bruce D."/>
            <person name="Goodwin L."/>
            <person name="Pitluck S."/>
            <person name="Peters L."/>
            <person name="Ovchinnikova G."/>
            <person name="Chertkov O."/>
            <person name="Kyrpides N."/>
            <person name="Mavromatis K."/>
            <person name="Ivanova N."/>
            <person name="Brettin T."/>
            <person name="Detter J.C."/>
            <person name="Han C."/>
            <person name="Larimer F."/>
            <person name="Land M."/>
            <person name="Hauser L."/>
            <person name="Markowitz V."/>
            <person name="Cheng J.-F."/>
            <person name="Hugenholtz P."/>
            <person name="Woyke T."/>
            <person name="Wu D."/>
            <person name="Tindall B."/>
            <person name="Pomrenke H."/>
            <person name="Brambilla E."/>
            <person name="Klenk H.-P."/>
            <person name="Eisen J.A."/>
        </authorList>
    </citation>
    <scope>NUCLEOTIDE SEQUENCE [LARGE SCALE GENOMIC DNA]</scope>
    <source>
        <strain evidence="5">ATCC BAA-1392 / DSM 18658 / VKM B-2454 / MOB10</strain>
    </source>
</reference>
<dbReference type="SUPFAM" id="SSF54427">
    <property type="entry name" value="NTF2-like"/>
    <property type="match status" value="1"/>
</dbReference>
<gene>
    <name evidence="4" type="ordered locus">Sinac_2501</name>
</gene>
<evidence type="ECO:0000259" key="3">
    <source>
        <dbReference type="Pfam" id="PF12680"/>
    </source>
</evidence>
<evidence type="ECO:0000313" key="4">
    <source>
        <dbReference type="EMBL" id="AGA26809.1"/>
    </source>
</evidence>
<evidence type="ECO:0000256" key="2">
    <source>
        <dbReference type="SAM" id="SignalP"/>
    </source>
</evidence>
<dbReference type="EMBL" id="CP003364">
    <property type="protein sequence ID" value="AGA26809.1"/>
    <property type="molecule type" value="Genomic_DNA"/>
</dbReference>
<dbReference type="HOGENOM" id="CLU_135625_0_0_0"/>
<dbReference type="InterPro" id="IPR037401">
    <property type="entry name" value="SnoaL-like"/>
</dbReference>
<dbReference type="Pfam" id="PF12680">
    <property type="entry name" value="SnoaL_2"/>
    <property type="match status" value="1"/>
</dbReference>
<evidence type="ECO:0000313" key="5">
    <source>
        <dbReference type="Proteomes" id="UP000010798"/>
    </source>
</evidence>
<dbReference type="RefSeq" id="WP_015245961.1">
    <property type="nucleotide sequence ID" value="NC_019892.1"/>
</dbReference>
<keyword evidence="5" id="KW-1185">Reference proteome</keyword>
<dbReference type="Proteomes" id="UP000010798">
    <property type="component" value="Chromosome"/>
</dbReference>
<sequence>MSWLHRFRLPRRAVVALVLVMASVPNAPGRGQEVKGTGSSPGGPLISGPEKVVQEQVEAYNRHDIEAFLKTYSPEIKLYDFPDKESASGLESMRERYGKLFKQEPNLKVKIVRRIVQGDRVIDQEEVSLGGRQFHVVAIYQVSGDKITAVWFLR</sequence>
<feature type="compositionally biased region" description="Low complexity" evidence="1">
    <location>
        <begin position="36"/>
        <end position="48"/>
    </location>
</feature>
<dbReference type="eggNOG" id="COG4538">
    <property type="taxonomic scope" value="Bacteria"/>
</dbReference>